<evidence type="ECO:0000313" key="2">
    <source>
        <dbReference type="EMBL" id="KAA9131879.1"/>
    </source>
</evidence>
<accession>A0A5N0TF45</accession>
<proteinExistence type="predicted"/>
<name>A0A5N0TF45_9GAMM</name>
<evidence type="ECO:0000313" key="3">
    <source>
        <dbReference type="Proteomes" id="UP000325372"/>
    </source>
</evidence>
<gene>
    <name evidence="2" type="ORF">F3N42_06790</name>
</gene>
<dbReference type="Proteomes" id="UP000325372">
    <property type="component" value="Unassembled WGS sequence"/>
</dbReference>
<dbReference type="InterPro" id="IPR013429">
    <property type="entry name" value="Regulatory_FmdB_Zinc_ribbon"/>
</dbReference>
<dbReference type="Pfam" id="PF09723">
    <property type="entry name" value="Zn_ribbon_8"/>
    <property type="match status" value="1"/>
</dbReference>
<evidence type="ECO:0000259" key="1">
    <source>
        <dbReference type="SMART" id="SM00834"/>
    </source>
</evidence>
<comment type="caution">
    <text evidence="2">The sequence shown here is derived from an EMBL/GenBank/DDBJ whole genome shotgun (WGS) entry which is preliminary data.</text>
</comment>
<protein>
    <submittedName>
        <fullName evidence="2">Zinc ribbon domain-containing protein</fullName>
    </submittedName>
</protein>
<sequence>MPCFAQARASERPRPPAAPVIRTVFTCLEFDIRGGTGLRAGNFIPFSAGGQTMGLWRAGDCGDNGRMPTYVYQPTGDDQCRYCMNGFEWRQKISAPALERCPECGSAIRRVISAPALTSSGPAMDEKNIDKHGFTQYRKLEKGVYEKTAGKGPAIIDGRETGTKR</sequence>
<dbReference type="NCBIfam" id="TIGR02605">
    <property type="entry name" value="CxxC_CxxC_SSSS"/>
    <property type="match status" value="1"/>
</dbReference>
<keyword evidence="3" id="KW-1185">Reference proteome</keyword>
<organism evidence="2 3">
    <name type="scientific">Marinihelvus fidelis</name>
    <dbReference type="NCBI Taxonomy" id="2613842"/>
    <lineage>
        <taxon>Bacteria</taxon>
        <taxon>Pseudomonadati</taxon>
        <taxon>Pseudomonadota</taxon>
        <taxon>Gammaproteobacteria</taxon>
        <taxon>Chromatiales</taxon>
        <taxon>Wenzhouxiangellaceae</taxon>
        <taxon>Marinihelvus</taxon>
    </lineage>
</organism>
<dbReference type="SMART" id="SM00834">
    <property type="entry name" value="CxxC_CXXC_SSSS"/>
    <property type="match status" value="1"/>
</dbReference>
<dbReference type="EMBL" id="VYXP01000004">
    <property type="protein sequence ID" value="KAA9131879.1"/>
    <property type="molecule type" value="Genomic_DNA"/>
</dbReference>
<feature type="domain" description="Putative regulatory protein FmdB zinc ribbon" evidence="1">
    <location>
        <begin position="67"/>
        <end position="113"/>
    </location>
</feature>
<reference evidence="2 3" key="1">
    <citation type="submission" date="2019-09" db="EMBL/GenBank/DDBJ databases">
        <title>Wenzhouxiangella sp. Genome sequencing and assembly.</title>
        <authorList>
            <person name="Zhang R."/>
        </authorList>
    </citation>
    <scope>NUCLEOTIDE SEQUENCE [LARGE SCALE GENOMIC DNA]</scope>
    <source>
        <strain evidence="2 3">W260</strain>
    </source>
</reference>
<dbReference type="AlphaFoldDB" id="A0A5N0TF45"/>